<gene>
    <name evidence="7" type="primary">dauA_2</name>
    <name evidence="7" type="ORF">Pla110_39460</name>
</gene>
<comment type="subcellular location">
    <subcellularLocation>
        <location evidence="1">Membrane</location>
        <topology evidence="1">Multi-pass membrane protein</topology>
    </subcellularLocation>
</comment>
<organism evidence="7 8">
    <name type="scientific">Polystyrenella longa</name>
    <dbReference type="NCBI Taxonomy" id="2528007"/>
    <lineage>
        <taxon>Bacteria</taxon>
        <taxon>Pseudomonadati</taxon>
        <taxon>Planctomycetota</taxon>
        <taxon>Planctomycetia</taxon>
        <taxon>Planctomycetales</taxon>
        <taxon>Planctomycetaceae</taxon>
        <taxon>Polystyrenella</taxon>
    </lineage>
</organism>
<evidence type="ECO:0000259" key="6">
    <source>
        <dbReference type="Pfam" id="PF00916"/>
    </source>
</evidence>
<feature type="transmembrane region" description="Helical" evidence="5">
    <location>
        <begin position="220"/>
        <end position="237"/>
    </location>
</feature>
<dbReference type="Proteomes" id="UP000317178">
    <property type="component" value="Chromosome"/>
</dbReference>
<feature type="transmembrane region" description="Helical" evidence="5">
    <location>
        <begin position="362"/>
        <end position="394"/>
    </location>
</feature>
<evidence type="ECO:0000256" key="1">
    <source>
        <dbReference type="ARBA" id="ARBA00004141"/>
    </source>
</evidence>
<dbReference type="GO" id="GO:0006808">
    <property type="term" value="P:regulation of nitrogen utilization"/>
    <property type="evidence" value="ECO:0007669"/>
    <property type="project" value="InterPro"/>
</dbReference>
<dbReference type="Gene3D" id="3.30.70.120">
    <property type="match status" value="1"/>
</dbReference>
<evidence type="ECO:0000256" key="5">
    <source>
        <dbReference type="SAM" id="Phobius"/>
    </source>
</evidence>
<keyword evidence="3 5" id="KW-1133">Transmembrane helix</keyword>
<dbReference type="OrthoDB" id="9769739at2"/>
<keyword evidence="4 5" id="KW-0472">Membrane</keyword>
<dbReference type="InterPro" id="IPR001902">
    <property type="entry name" value="SLC26A/SulP_fam"/>
</dbReference>
<feature type="transmembrane region" description="Helical" evidence="5">
    <location>
        <begin position="27"/>
        <end position="47"/>
    </location>
</feature>
<proteinExistence type="predicted"/>
<name>A0A518CSI0_9PLAN</name>
<dbReference type="AlphaFoldDB" id="A0A518CSI0"/>
<dbReference type="PANTHER" id="PTHR11814">
    <property type="entry name" value="SULFATE TRANSPORTER"/>
    <property type="match status" value="1"/>
</dbReference>
<dbReference type="InterPro" id="IPR011547">
    <property type="entry name" value="SLC26A/SulP_dom"/>
</dbReference>
<evidence type="ECO:0000256" key="2">
    <source>
        <dbReference type="ARBA" id="ARBA00022692"/>
    </source>
</evidence>
<sequence>MPTTSNNGQPKPKGNAAGFSQYFMKDLISGFLVFLIALPLCLGIASASGFPPIAGIFTAIIGALVTTFISNSELTIKGPAAGLIVIVIGCIEEFGGNGMTGGWTEADAMAYKAALAVGVVAAIFQILFGIFRAGILGEFFPASAVHGMLAAIGVIIIVKQIPVALGVAASGSPLHMMQEIPTYFTQMNPAIAAIGLTSIAIMFLWPLAGKQVSGLKKVPSPIIVLAVAIPMGMYFNLTSEHDYVLGSNTYHLDDHFLVDMPGEMFGMMKDITFPDFTALKQPFAWKWVFMFFIIGSLESLLSAKAVDLLDPWKRKTNLDRDMLAVGVGNCCAAFVGGLPMISEIVRSRANIDNGARTRFADMWHGLFLLLCVAFIPMFLHLIPNAALAAMLVYTGTRLAHPTEFMNVYRIGKEQLLIFVTTLVAVLATDLLIGIIIGILLKMTIHVLNGVALNSLFKPFLEVQNVDENTSLIVAHQSAVFSNWIPFRRQIEQIGLVQRRNLIIDVSNAKLVDHSVMEKLEEMEQTFEQEGLHFEVRGLDTLQPFTENAHAARKRGLATVKRITVVADESLREMLENEFVRCGATGYTTFPCTGKGLTQLVNDDDSNPNQYRIEVIVPFAVCETILGYLRTEVLPKYHVTTCVETVEVVKANQFAPVTQEIQVELITPHS</sequence>
<dbReference type="InterPro" id="IPR015867">
    <property type="entry name" value="N-reg_PII/ATP_PRibTrfase_C"/>
</dbReference>
<evidence type="ECO:0000256" key="4">
    <source>
        <dbReference type="ARBA" id="ARBA00023136"/>
    </source>
</evidence>
<dbReference type="SUPFAM" id="SSF54913">
    <property type="entry name" value="GlnB-like"/>
    <property type="match status" value="1"/>
</dbReference>
<feature type="transmembrane region" description="Helical" evidence="5">
    <location>
        <begin position="109"/>
        <end position="131"/>
    </location>
</feature>
<evidence type="ECO:0000313" key="8">
    <source>
        <dbReference type="Proteomes" id="UP000317178"/>
    </source>
</evidence>
<dbReference type="InterPro" id="IPR011322">
    <property type="entry name" value="N-reg_PII-like_a/b"/>
</dbReference>
<feature type="transmembrane region" description="Helical" evidence="5">
    <location>
        <begin position="283"/>
        <end position="301"/>
    </location>
</feature>
<dbReference type="GO" id="GO:0030234">
    <property type="term" value="F:enzyme regulator activity"/>
    <property type="evidence" value="ECO:0007669"/>
    <property type="project" value="InterPro"/>
</dbReference>
<dbReference type="GO" id="GO:0016020">
    <property type="term" value="C:membrane"/>
    <property type="evidence" value="ECO:0007669"/>
    <property type="project" value="UniProtKB-SubCell"/>
</dbReference>
<feature type="domain" description="SLC26A/SulP transporter" evidence="6">
    <location>
        <begin position="23"/>
        <end position="421"/>
    </location>
</feature>
<feature type="transmembrane region" description="Helical" evidence="5">
    <location>
        <begin position="322"/>
        <end position="342"/>
    </location>
</feature>
<accession>A0A518CSI0</accession>
<dbReference type="RefSeq" id="WP_144998157.1">
    <property type="nucleotide sequence ID" value="NZ_CP036281.1"/>
</dbReference>
<dbReference type="KEGG" id="plon:Pla110_39460"/>
<dbReference type="Pfam" id="PF00543">
    <property type="entry name" value="P-II"/>
    <property type="match status" value="1"/>
</dbReference>
<evidence type="ECO:0000256" key="3">
    <source>
        <dbReference type="ARBA" id="ARBA00022989"/>
    </source>
</evidence>
<dbReference type="InterPro" id="IPR036513">
    <property type="entry name" value="STAS_dom_sf"/>
</dbReference>
<feature type="transmembrane region" description="Helical" evidence="5">
    <location>
        <begin position="143"/>
        <end position="169"/>
    </location>
</feature>
<dbReference type="GO" id="GO:0055085">
    <property type="term" value="P:transmembrane transport"/>
    <property type="evidence" value="ECO:0007669"/>
    <property type="project" value="InterPro"/>
</dbReference>
<dbReference type="Gene3D" id="3.30.750.24">
    <property type="entry name" value="STAS domain"/>
    <property type="match status" value="1"/>
</dbReference>
<keyword evidence="8" id="KW-1185">Reference proteome</keyword>
<feature type="transmembrane region" description="Helical" evidence="5">
    <location>
        <begin position="415"/>
        <end position="440"/>
    </location>
</feature>
<feature type="transmembrane region" description="Helical" evidence="5">
    <location>
        <begin position="189"/>
        <end position="208"/>
    </location>
</feature>
<keyword evidence="2 5" id="KW-0812">Transmembrane</keyword>
<dbReference type="EMBL" id="CP036281">
    <property type="protein sequence ID" value="QDU82191.1"/>
    <property type="molecule type" value="Genomic_DNA"/>
</dbReference>
<reference evidence="7 8" key="1">
    <citation type="submission" date="2019-02" db="EMBL/GenBank/DDBJ databases">
        <title>Deep-cultivation of Planctomycetes and their phenomic and genomic characterization uncovers novel biology.</title>
        <authorList>
            <person name="Wiegand S."/>
            <person name="Jogler M."/>
            <person name="Boedeker C."/>
            <person name="Pinto D."/>
            <person name="Vollmers J."/>
            <person name="Rivas-Marin E."/>
            <person name="Kohn T."/>
            <person name="Peeters S.H."/>
            <person name="Heuer A."/>
            <person name="Rast P."/>
            <person name="Oberbeckmann S."/>
            <person name="Bunk B."/>
            <person name="Jeske O."/>
            <person name="Meyerdierks A."/>
            <person name="Storesund J.E."/>
            <person name="Kallscheuer N."/>
            <person name="Luecker S."/>
            <person name="Lage O.M."/>
            <person name="Pohl T."/>
            <person name="Merkel B.J."/>
            <person name="Hornburger P."/>
            <person name="Mueller R.-W."/>
            <person name="Bruemmer F."/>
            <person name="Labrenz M."/>
            <person name="Spormann A.M."/>
            <person name="Op den Camp H."/>
            <person name="Overmann J."/>
            <person name="Amann R."/>
            <person name="Jetten M.S.M."/>
            <person name="Mascher T."/>
            <person name="Medema M.H."/>
            <person name="Devos D.P."/>
            <person name="Kaster A.-K."/>
            <person name="Ovreas L."/>
            <person name="Rohde M."/>
            <person name="Galperin M.Y."/>
            <person name="Jogler C."/>
        </authorList>
    </citation>
    <scope>NUCLEOTIDE SEQUENCE [LARGE SCALE GENOMIC DNA]</scope>
    <source>
        <strain evidence="7 8">Pla110</strain>
    </source>
</reference>
<evidence type="ECO:0000313" key="7">
    <source>
        <dbReference type="EMBL" id="QDU82191.1"/>
    </source>
</evidence>
<dbReference type="InterPro" id="IPR002187">
    <property type="entry name" value="N-reg_PII"/>
</dbReference>
<dbReference type="Pfam" id="PF00916">
    <property type="entry name" value="Sulfate_transp"/>
    <property type="match status" value="1"/>
</dbReference>
<feature type="transmembrane region" description="Helical" evidence="5">
    <location>
        <begin position="53"/>
        <end position="69"/>
    </location>
</feature>
<protein>
    <submittedName>
        <fullName evidence="7">C4-dicarboxylic acid transporter DauA</fullName>
    </submittedName>
</protein>
<feature type="transmembrane region" description="Helical" evidence="5">
    <location>
        <begin position="81"/>
        <end position="103"/>
    </location>
</feature>